<comment type="similarity">
    <text evidence="2">Belongs to the glycosyltransferase group 1 family. Glycosyltransferase 30 subfamily.</text>
</comment>
<evidence type="ECO:0000313" key="10">
    <source>
        <dbReference type="EMBL" id="VAW76984.1"/>
    </source>
</evidence>
<dbReference type="InterPro" id="IPR039901">
    <property type="entry name" value="Kdotransferase"/>
</dbReference>
<dbReference type="SUPFAM" id="SSF53756">
    <property type="entry name" value="UDP-Glycosyltransferase/glycogen phosphorylase"/>
    <property type="match status" value="1"/>
</dbReference>
<dbReference type="NCBIfam" id="NF004388">
    <property type="entry name" value="PRK05749.1-4"/>
    <property type="match status" value="1"/>
</dbReference>
<keyword evidence="4" id="KW-0472">Membrane</keyword>
<evidence type="ECO:0000256" key="7">
    <source>
        <dbReference type="ARBA" id="ARBA00049183"/>
    </source>
</evidence>
<dbReference type="Gene3D" id="3.40.50.2000">
    <property type="entry name" value="Glycogen Phosphorylase B"/>
    <property type="match status" value="1"/>
</dbReference>
<dbReference type="GO" id="GO:0009245">
    <property type="term" value="P:lipid A biosynthetic process"/>
    <property type="evidence" value="ECO:0007669"/>
    <property type="project" value="TreeGrafter"/>
</dbReference>
<sequence>MRYLYTLILYLLVPWVVIRLVRRGIRMPSYFSRFPERFGKYSLFKSPENSIWVHAVSVGEVQAAAPLINKLLNKYPGHSFVVSTVTPTGEQRVHELFGKKVTHFYLPYDLPGSVRRFLDTIDPEVAIIVETELWPNLFHQLGKRNIPVVVANARMSERSFRRYSRFPSFTRSILKNITLVAAQGNFDAERFKKLSSKLGTESQLDIVVTGSLKFDLKLPASLYEHAEVLRFQFGMHRPIWIAASTHEGEDEKVLTAFGEIIKTLPQALLILVPRHPERASKIAHLCKKAGFKSGRRSQSEQIENLVQVYIGDTLGEMSLLYAISDIAFVGGSLVKTGGHNMLEPAALGVPVVTGPHTFNFAEISAMMLKVNAAEQIETTEELIEVVLRYLKDANLRHNVGQNGRQLIKDNRGALEKLLIILGEFIEEHTQLDTSSNGS</sequence>
<keyword evidence="4" id="KW-0997">Cell inner membrane</keyword>
<dbReference type="EC" id="2.4.99.12" evidence="3"/>
<dbReference type="FunFam" id="3.40.50.11720:FF:000001">
    <property type="entry name" value="3-deoxy-D-manno-octulosonic acid transferase"/>
    <property type="match status" value="1"/>
</dbReference>
<dbReference type="InterPro" id="IPR007507">
    <property type="entry name" value="Glycos_transf_N"/>
</dbReference>
<organism evidence="10">
    <name type="scientific">hydrothermal vent metagenome</name>
    <dbReference type="NCBI Taxonomy" id="652676"/>
    <lineage>
        <taxon>unclassified sequences</taxon>
        <taxon>metagenomes</taxon>
        <taxon>ecological metagenomes</taxon>
    </lineage>
</organism>
<feature type="domain" description="Glycosyl transferase family 1" evidence="8">
    <location>
        <begin position="296"/>
        <end position="405"/>
    </location>
</feature>
<protein>
    <recommendedName>
        <fullName evidence="3">lipid IVA 3-deoxy-D-manno-octulosonic acid transferase</fullName>
        <ecNumber evidence="3">2.4.99.12</ecNumber>
    </recommendedName>
    <alternativeName>
        <fullName evidence="6">Lipid IV(A) 3-deoxy-D-manno-octulosonic acid transferase</fullName>
    </alternativeName>
</protein>
<dbReference type="InterPro" id="IPR038107">
    <property type="entry name" value="Glycos_transf_N_sf"/>
</dbReference>
<dbReference type="Pfam" id="PF04413">
    <property type="entry name" value="Glycos_transf_N"/>
    <property type="match status" value="1"/>
</dbReference>
<keyword evidence="10" id="KW-0328">Glycosyltransferase</keyword>
<evidence type="ECO:0000256" key="5">
    <source>
        <dbReference type="ARBA" id="ARBA00022679"/>
    </source>
</evidence>
<evidence type="ECO:0000259" key="8">
    <source>
        <dbReference type="Pfam" id="PF00534"/>
    </source>
</evidence>
<dbReference type="EMBL" id="UOFL01000116">
    <property type="protein sequence ID" value="VAW76984.1"/>
    <property type="molecule type" value="Genomic_DNA"/>
</dbReference>
<comment type="subcellular location">
    <subcellularLocation>
        <location evidence="1">Cell envelope</location>
    </subcellularLocation>
</comment>
<reference evidence="10" key="1">
    <citation type="submission" date="2018-06" db="EMBL/GenBank/DDBJ databases">
        <authorList>
            <person name="Zhirakovskaya E."/>
        </authorList>
    </citation>
    <scope>NUCLEOTIDE SEQUENCE</scope>
</reference>
<dbReference type="FunFam" id="3.40.50.2000:FF:000032">
    <property type="entry name" value="3-deoxy-D-manno-octulosonic acid transferase"/>
    <property type="match status" value="1"/>
</dbReference>
<dbReference type="PANTHER" id="PTHR42755:SF1">
    <property type="entry name" value="3-DEOXY-D-MANNO-OCTULOSONIC ACID TRANSFERASE, MITOCHONDRIAL-RELATED"/>
    <property type="match status" value="1"/>
</dbReference>
<accession>A0A3B0Z6H9</accession>
<dbReference type="InterPro" id="IPR001296">
    <property type="entry name" value="Glyco_trans_1"/>
</dbReference>
<dbReference type="Gene3D" id="3.40.50.11720">
    <property type="entry name" value="3-Deoxy-D-manno-octulosonic-acid transferase, N-terminal domain"/>
    <property type="match status" value="1"/>
</dbReference>
<dbReference type="GO" id="GO:0043842">
    <property type="term" value="F:Kdo transferase activity"/>
    <property type="evidence" value="ECO:0007669"/>
    <property type="project" value="UniProtKB-EC"/>
</dbReference>
<keyword evidence="4" id="KW-1003">Cell membrane</keyword>
<evidence type="ECO:0000256" key="2">
    <source>
        <dbReference type="ARBA" id="ARBA00006380"/>
    </source>
</evidence>
<dbReference type="GO" id="GO:0005886">
    <property type="term" value="C:plasma membrane"/>
    <property type="evidence" value="ECO:0007669"/>
    <property type="project" value="TreeGrafter"/>
</dbReference>
<evidence type="ECO:0000256" key="4">
    <source>
        <dbReference type="ARBA" id="ARBA00022519"/>
    </source>
</evidence>
<gene>
    <name evidence="10" type="ORF">MNBD_GAMMA12-1115</name>
</gene>
<keyword evidence="5 10" id="KW-0808">Transferase</keyword>
<dbReference type="PANTHER" id="PTHR42755">
    <property type="entry name" value="3-DEOXY-MANNO-OCTULOSONATE CYTIDYLYLTRANSFERASE"/>
    <property type="match status" value="1"/>
</dbReference>
<evidence type="ECO:0000259" key="9">
    <source>
        <dbReference type="Pfam" id="PF04413"/>
    </source>
</evidence>
<comment type="catalytic activity">
    <reaction evidence="7">
        <text>lipid IVA (E. coli) + CMP-3-deoxy-beta-D-manno-octulosonate = alpha-Kdo-(2-&gt;6)-lipid IVA (E. coli) + CMP + H(+)</text>
        <dbReference type="Rhea" id="RHEA:28066"/>
        <dbReference type="ChEBI" id="CHEBI:15378"/>
        <dbReference type="ChEBI" id="CHEBI:58603"/>
        <dbReference type="ChEBI" id="CHEBI:60364"/>
        <dbReference type="ChEBI" id="CHEBI:60377"/>
        <dbReference type="ChEBI" id="CHEBI:85987"/>
        <dbReference type="EC" id="2.4.99.12"/>
    </reaction>
</comment>
<dbReference type="AlphaFoldDB" id="A0A3B0Z6H9"/>
<dbReference type="GO" id="GO:0030313">
    <property type="term" value="C:cell envelope"/>
    <property type="evidence" value="ECO:0007669"/>
    <property type="project" value="UniProtKB-SubCell"/>
</dbReference>
<name>A0A3B0Z6H9_9ZZZZ</name>
<feature type="domain" description="3-deoxy-D-manno-octulosonic-acid transferase N-terminal" evidence="9">
    <location>
        <begin position="33"/>
        <end position="215"/>
    </location>
</feature>
<evidence type="ECO:0000256" key="6">
    <source>
        <dbReference type="ARBA" id="ARBA00031445"/>
    </source>
</evidence>
<evidence type="ECO:0000256" key="3">
    <source>
        <dbReference type="ARBA" id="ARBA00012621"/>
    </source>
</evidence>
<evidence type="ECO:0000256" key="1">
    <source>
        <dbReference type="ARBA" id="ARBA00004196"/>
    </source>
</evidence>
<proteinExistence type="inferred from homology"/>
<dbReference type="Pfam" id="PF00534">
    <property type="entry name" value="Glycos_transf_1"/>
    <property type="match status" value="1"/>
</dbReference>